<protein>
    <submittedName>
        <fullName evidence="2">DNA-binding MarR family transcriptional regulator</fullName>
    </submittedName>
</protein>
<dbReference type="InterPro" id="IPR039422">
    <property type="entry name" value="MarR/SlyA-like"/>
</dbReference>
<organism evidence="2 3">
    <name type="scientific">Pseudochelatococcus contaminans</name>
    <dbReference type="NCBI Taxonomy" id="1538103"/>
    <lineage>
        <taxon>Bacteria</taxon>
        <taxon>Pseudomonadati</taxon>
        <taxon>Pseudomonadota</taxon>
        <taxon>Alphaproteobacteria</taxon>
        <taxon>Hyphomicrobiales</taxon>
        <taxon>Chelatococcaceae</taxon>
        <taxon>Pseudochelatococcus</taxon>
    </lineage>
</organism>
<dbReference type="Proteomes" id="UP000537592">
    <property type="component" value="Unassembled WGS sequence"/>
</dbReference>
<proteinExistence type="predicted"/>
<dbReference type="SUPFAM" id="SSF46785">
    <property type="entry name" value="Winged helix' DNA-binding domain"/>
    <property type="match status" value="1"/>
</dbReference>
<keyword evidence="2" id="KW-0238">DNA-binding</keyword>
<dbReference type="Gene3D" id="1.10.10.10">
    <property type="entry name" value="Winged helix-like DNA-binding domain superfamily/Winged helix DNA-binding domain"/>
    <property type="match status" value="1"/>
</dbReference>
<dbReference type="InterPro" id="IPR036388">
    <property type="entry name" value="WH-like_DNA-bd_sf"/>
</dbReference>
<dbReference type="GO" id="GO:0003700">
    <property type="term" value="F:DNA-binding transcription factor activity"/>
    <property type="evidence" value="ECO:0007669"/>
    <property type="project" value="InterPro"/>
</dbReference>
<reference evidence="2 3" key="1">
    <citation type="submission" date="2020-08" db="EMBL/GenBank/DDBJ databases">
        <title>Genomic Encyclopedia of Type Strains, Phase IV (KMG-IV): sequencing the most valuable type-strain genomes for metagenomic binning, comparative biology and taxonomic classification.</title>
        <authorList>
            <person name="Goeker M."/>
        </authorList>
    </citation>
    <scope>NUCLEOTIDE SEQUENCE [LARGE SCALE GENOMIC DNA]</scope>
    <source>
        <strain evidence="2 3">DSM 28760</strain>
    </source>
</reference>
<evidence type="ECO:0000313" key="2">
    <source>
        <dbReference type="EMBL" id="MBB3808502.1"/>
    </source>
</evidence>
<evidence type="ECO:0000313" key="3">
    <source>
        <dbReference type="Proteomes" id="UP000537592"/>
    </source>
</evidence>
<dbReference type="GO" id="GO:0006950">
    <property type="term" value="P:response to stress"/>
    <property type="evidence" value="ECO:0007669"/>
    <property type="project" value="TreeGrafter"/>
</dbReference>
<dbReference type="AlphaFoldDB" id="A0A7W5Z290"/>
<comment type="caution">
    <text evidence="2">The sequence shown here is derived from an EMBL/GenBank/DDBJ whole genome shotgun (WGS) entry which is preliminary data.</text>
</comment>
<accession>A0A7W5Z290</accession>
<dbReference type="InterPro" id="IPR000835">
    <property type="entry name" value="HTH_MarR-typ"/>
</dbReference>
<gene>
    <name evidence="2" type="ORF">FHS81_000556</name>
</gene>
<dbReference type="GO" id="GO:0003677">
    <property type="term" value="F:DNA binding"/>
    <property type="evidence" value="ECO:0007669"/>
    <property type="project" value="UniProtKB-KW"/>
</dbReference>
<dbReference type="EMBL" id="JACICC010000001">
    <property type="protein sequence ID" value="MBB3808502.1"/>
    <property type="molecule type" value="Genomic_DNA"/>
</dbReference>
<sequence>MTILPEDLARCLVLNTVAASRALLRVGDARLKPFGVTVQQLSLLAAIRFHPGQPVMSLAQLIALDRTSLTRNLDVLERNGLVRRVANAPKNARVCELTDIGNPLLDRLLLLWQESQAALMEGISPEDAETYLRISKRLAGG</sequence>
<dbReference type="PROSITE" id="PS50995">
    <property type="entry name" value="HTH_MARR_2"/>
    <property type="match status" value="1"/>
</dbReference>
<name>A0A7W5Z290_9HYPH</name>
<dbReference type="PRINTS" id="PR00598">
    <property type="entry name" value="HTHMARR"/>
</dbReference>
<dbReference type="InterPro" id="IPR036390">
    <property type="entry name" value="WH_DNA-bd_sf"/>
</dbReference>
<evidence type="ECO:0000259" key="1">
    <source>
        <dbReference type="PROSITE" id="PS50995"/>
    </source>
</evidence>
<dbReference type="Pfam" id="PF12802">
    <property type="entry name" value="MarR_2"/>
    <property type="match status" value="1"/>
</dbReference>
<dbReference type="PANTHER" id="PTHR33164:SF105">
    <property type="entry name" value="TRANSCRIPTIONAL REPRESSOR PROTEIN-RELATED"/>
    <property type="match status" value="1"/>
</dbReference>
<dbReference type="RefSeq" id="WP_183750491.1">
    <property type="nucleotide sequence ID" value="NZ_JACICC010000001.1"/>
</dbReference>
<feature type="domain" description="HTH marR-type" evidence="1">
    <location>
        <begin position="5"/>
        <end position="140"/>
    </location>
</feature>
<keyword evidence="3" id="KW-1185">Reference proteome</keyword>
<dbReference type="SMART" id="SM00347">
    <property type="entry name" value="HTH_MARR"/>
    <property type="match status" value="1"/>
</dbReference>
<dbReference type="PANTHER" id="PTHR33164">
    <property type="entry name" value="TRANSCRIPTIONAL REGULATOR, MARR FAMILY"/>
    <property type="match status" value="1"/>
</dbReference>